<dbReference type="PANTHER" id="PTHR31956:SF1">
    <property type="entry name" value="NON-SPECIFIC PHOSPHOLIPASE C1"/>
    <property type="match status" value="1"/>
</dbReference>
<dbReference type="InterPro" id="IPR017850">
    <property type="entry name" value="Alkaline_phosphatase_core_sf"/>
</dbReference>
<dbReference type="RefSeq" id="WP_114207948.1">
    <property type="nucleotide sequence ID" value="NZ_CP030840.1"/>
</dbReference>
<dbReference type="OrthoDB" id="980947at2"/>
<dbReference type="PANTHER" id="PTHR31956">
    <property type="entry name" value="NON-SPECIFIC PHOSPHOLIPASE C4-RELATED"/>
    <property type="match status" value="1"/>
</dbReference>
<evidence type="ECO:0000313" key="4">
    <source>
        <dbReference type="Proteomes" id="UP000253606"/>
    </source>
</evidence>
<dbReference type="GO" id="GO:0042578">
    <property type="term" value="F:phosphoric ester hydrolase activity"/>
    <property type="evidence" value="ECO:0007669"/>
    <property type="project" value="UniProtKB-ARBA"/>
</dbReference>
<dbReference type="InterPro" id="IPR007312">
    <property type="entry name" value="Phosphoesterase"/>
</dbReference>
<sequence length="686" mass="73473">MTVKQYASAALRTVRAGLVSAAVLQLAVGNAFAAEPLSPRDTETTSPIKHVIVIIGENRSFDHVFATYVPHKKAETVFNLLSEGIVNADGTPGPNFAKANQRAAEDKAPDAFELNPANASFPGNVLPAPLVGGPTDSYVPNDSLQTAIQSENGLPSSYYGFLVTGGTGQKSHTPDARITNVNALPTGPFQLTNGSTFSYNDYAASPVHRFYQMWQQLDCSVTHSTADNPSGCNSRLFSWVETTVGAGANGIKQPANFSTEYSPTAVTTGEGSTALGFYNVQKGDAPYFKYLADTYAMSDNFHQSVNGGTGANHIMFGHADAIWFSDGKGHAIPPPHNTLVAKGTANAGVVDEVENPNPAAGTNNWYSEDGYGGGSFGSASYGGGSYSNCSDTAQPGVSPIVSYLKHLTPAIDARCQEGHYYLLNNYNPGYFGDGSNAYTDTNPANTVFTIPPSVTRSIGDNLISNGVSWKYYGDQWNNYVGDKYQLNYGAVGAKSDEYCNICNTFQYDTSIMADAAVRTAHIQDTANLYSDIANGTLPAVSIVKPSGLVDGHPSSSKLNLFEGFSKKIVDAVKDNPSLWKDTAIFITFDEGGGYYDSGYVQPVDFFGDGTRIPLIVVSPYAKPSHISHDYSDHVSIDKFIERNWSVGPITKRSRDNFPDPVTSGNPYVPVNSPALGDLWDLFTFSE</sequence>
<evidence type="ECO:0000313" key="3">
    <source>
        <dbReference type="EMBL" id="AXC12828.1"/>
    </source>
</evidence>
<dbReference type="Pfam" id="PF04185">
    <property type="entry name" value="Phosphoesterase"/>
    <property type="match status" value="1"/>
</dbReference>
<evidence type="ECO:0000256" key="2">
    <source>
        <dbReference type="SAM" id="SignalP"/>
    </source>
</evidence>
<keyword evidence="2" id="KW-0732">Signal</keyword>
<feature type="signal peptide" evidence="2">
    <location>
        <begin position="1"/>
        <end position="33"/>
    </location>
</feature>
<dbReference type="AlphaFoldDB" id="A0A2Z5G118"/>
<organism evidence="3 4">
    <name type="scientific">Acidisarcina polymorpha</name>
    <dbReference type="NCBI Taxonomy" id="2211140"/>
    <lineage>
        <taxon>Bacteria</taxon>
        <taxon>Pseudomonadati</taxon>
        <taxon>Acidobacteriota</taxon>
        <taxon>Terriglobia</taxon>
        <taxon>Terriglobales</taxon>
        <taxon>Acidobacteriaceae</taxon>
        <taxon>Acidisarcina</taxon>
    </lineage>
</organism>
<keyword evidence="4" id="KW-1185">Reference proteome</keyword>
<accession>A0A2Z5G118</accession>
<gene>
    <name evidence="3" type="ORF">ACPOL_3543</name>
</gene>
<dbReference type="Proteomes" id="UP000253606">
    <property type="component" value="Chromosome"/>
</dbReference>
<dbReference type="KEGG" id="abas:ACPOL_3543"/>
<name>A0A2Z5G118_9BACT</name>
<proteinExistence type="predicted"/>
<evidence type="ECO:0000256" key="1">
    <source>
        <dbReference type="ARBA" id="ARBA00022801"/>
    </source>
</evidence>
<keyword evidence="1" id="KW-0378">Hydrolase</keyword>
<dbReference type="EMBL" id="CP030840">
    <property type="protein sequence ID" value="AXC12828.1"/>
    <property type="molecule type" value="Genomic_DNA"/>
</dbReference>
<reference evidence="3 4" key="1">
    <citation type="journal article" date="2018" name="Front. Microbiol.">
        <title>Hydrolytic Capabilities as a Key to Environmental Success: Chitinolytic and Cellulolytic Acidobacteria From Acidic Sub-arctic Soils and Boreal Peatlands.</title>
        <authorList>
            <person name="Belova S.E."/>
            <person name="Ravin N.V."/>
            <person name="Pankratov T.A."/>
            <person name="Rakitin A.L."/>
            <person name="Ivanova A.A."/>
            <person name="Beletsky A.V."/>
            <person name="Mardanov A.V."/>
            <person name="Sinninghe Damste J.S."/>
            <person name="Dedysh S.N."/>
        </authorList>
    </citation>
    <scope>NUCLEOTIDE SEQUENCE [LARGE SCALE GENOMIC DNA]</scope>
    <source>
        <strain evidence="3 4">SBC82</strain>
    </source>
</reference>
<feature type="chain" id="PRO_5016314011" evidence="2">
    <location>
        <begin position="34"/>
        <end position="686"/>
    </location>
</feature>
<dbReference type="Gene3D" id="3.40.720.10">
    <property type="entry name" value="Alkaline Phosphatase, subunit A"/>
    <property type="match status" value="2"/>
</dbReference>
<protein>
    <submittedName>
        <fullName evidence="3">Phospholipase C 4</fullName>
    </submittedName>
</protein>